<organism evidence="1">
    <name type="scientific">Spiroplasma citri</name>
    <dbReference type="NCBI Taxonomy" id="2133"/>
    <lineage>
        <taxon>Bacteria</taxon>
        <taxon>Bacillati</taxon>
        <taxon>Mycoplasmatota</taxon>
        <taxon>Mollicutes</taxon>
        <taxon>Entomoplasmatales</taxon>
        <taxon>Spiroplasmataceae</taxon>
        <taxon>Spiroplasma</taxon>
    </lineage>
</organism>
<accession>Q14MC0</accession>
<dbReference type="EMBL" id="AM285312">
    <property type="protein sequence ID" value="CAK99360.1"/>
    <property type="molecule type" value="Genomic_DNA"/>
</dbReference>
<proteinExistence type="predicted"/>
<protein>
    <submittedName>
        <fullName evidence="1">Uncharacterized protein</fullName>
    </submittedName>
</protein>
<gene>
    <name evidence="1" type="ORF">SPICI11_002</name>
</gene>
<name>Q14MC0_SPICI</name>
<dbReference type="AlphaFoldDB" id="Q14MC0"/>
<reference evidence="1" key="1">
    <citation type="journal article" date="2010" name="Appl. Environ. Microbiol.">
        <title>Partial chromosome sequence of Spiroplasma citri reveals extensive viral invasion and important gene decay.</title>
        <authorList>
            <person name="Carle P."/>
            <person name="Saillard C."/>
            <person name="Carrere N."/>
            <person name="Carrere S."/>
            <person name="Duret S."/>
            <person name="Eveillard S."/>
            <person name="Gaurivaud P."/>
            <person name="Gourgues G."/>
            <person name="Gouzy J."/>
            <person name="Salar P."/>
            <person name="Verdin E."/>
            <person name="Breton M."/>
            <person name="Blanchard A."/>
            <person name="Laigret F."/>
            <person name="Bove J.M."/>
            <person name="Renaudin J."/>
            <person name="Foissac X."/>
        </authorList>
    </citation>
    <scope>NUCLEOTIDE SEQUENCE</scope>
    <source>
        <strain evidence="1">GII3-3X</strain>
    </source>
</reference>
<evidence type="ECO:0000313" key="1">
    <source>
        <dbReference type="EMBL" id="CAK99360.1"/>
    </source>
</evidence>
<sequence>MAVISCYKAKSKDDIHEELIEDFNIYNDIEEVINNLHNLKQINKHLEVIGLFKELLSDQKQLRQEKELDEKIENITSGIYQDLSDIEKNINDVINDVIKIENLGNELDMLEKKLLLNLLKN</sequence>